<dbReference type="InterPro" id="IPR007110">
    <property type="entry name" value="Ig-like_dom"/>
</dbReference>
<dbReference type="InterPro" id="IPR013783">
    <property type="entry name" value="Ig-like_fold"/>
</dbReference>
<dbReference type="PANTHER" id="PTHR21261:SF2">
    <property type="entry name" value="GH04238P-RELATED"/>
    <property type="match status" value="1"/>
</dbReference>
<proteinExistence type="predicted"/>
<gene>
    <name evidence="2" type="primary">CSON012132</name>
</gene>
<accession>A0A336KJ32</accession>
<reference evidence="3" key="2">
    <citation type="submission" date="2018-07" db="EMBL/GenBank/DDBJ databases">
        <authorList>
            <person name="Quirk P.G."/>
            <person name="Krulwich T.A."/>
        </authorList>
    </citation>
    <scope>NUCLEOTIDE SEQUENCE</scope>
</reference>
<evidence type="ECO:0000313" key="2">
    <source>
        <dbReference type="EMBL" id="SSX04914.1"/>
    </source>
</evidence>
<dbReference type="VEuPathDB" id="VectorBase:CSON012132"/>
<feature type="domain" description="Ig-like" evidence="1">
    <location>
        <begin position="32"/>
        <end position="137"/>
    </location>
</feature>
<reference evidence="2" key="1">
    <citation type="submission" date="2018-04" db="EMBL/GenBank/DDBJ databases">
        <authorList>
            <person name="Go L.Y."/>
            <person name="Mitchell J.A."/>
        </authorList>
    </citation>
    <scope>NUCLEOTIDE SEQUENCE</scope>
    <source>
        <tissue evidence="2">Whole organism</tissue>
    </source>
</reference>
<dbReference type="PANTHER" id="PTHR21261">
    <property type="entry name" value="BEAT PROTEIN"/>
    <property type="match status" value="1"/>
</dbReference>
<sequence>MINKQKLVLFFFVFINFIVHSISLKITKFHVPSTVILDKKNSELNNVNLTCNYRYIRIERGFALKWYFNHRLIYIWSPKSGDFDIPRAFHPFTDHINVNRSINGVLELRNITQDLSGHYQCIVMTYEAFESKQAHLQVIIPEDDFILERIISPRFVEYRCAVNNIYPNPILSLRWSSPVIFSVTKYGLQGENGLFDVSESIYTSNRNALEANVSCEIQILNTNYSKILVFDEMESNTIEVS</sequence>
<evidence type="ECO:0000259" key="1">
    <source>
        <dbReference type="PROSITE" id="PS50835"/>
    </source>
</evidence>
<dbReference type="EMBL" id="UFQT01000557">
    <property type="protein sequence ID" value="SSX25277.1"/>
    <property type="molecule type" value="Genomic_DNA"/>
</dbReference>
<name>A0A336KJ32_CULSO</name>
<dbReference type="SUPFAM" id="SSF48726">
    <property type="entry name" value="Immunoglobulin"/>
    <property type="match status" value="1"/>
</dbReference>
<dbReference type="AlphaFoldDB" id="A0A336KJ32"/>
<dbReference type="Gene3D" id="2.60.40.10">
    <property type="entry name" value="Immunoglobulins"/>
    <property type="match status" value="1"/>
</dbReference>
<organism evidence="2">
    <name type="scientific">Culicoides sonorensis</name>
    <name type="common">Biting midge</name>
    <dbReference type="NCBI Taxonomy" id="179676"/>
    <lineage>
        <taxon>Eukaryota</taxon>
        <taxon>Metazoa</taxon>
        <taxon>Ecdysozoa</taxon>
        <taxon>Arthropoda</taxon>
        <taxon>Hexapoda</taxon>
        <taxon>Insecta</taxon>
        <taxon>Pterygota</taxon>
        <taxon>Neoptera</taxon>
        <taxon>Endopterygota</taxon>
        <taxon>Diptera</taxon>
        <taxon>Nematocera</taxon>
        <taxon>Chironomoidea</taxon>
        <taxon>Ceratopogonidae</taxon>
        <taxon>Ceratopogoninae</taxon>
        <taxon>Culicoides</taxon>
        <taxon>Monoculicoides</taxon>
    </lineage>
</organism>
<evidence type="ECO:0000313" key="3">
    <source>
        <dbReference type="EMBL" id="SSX25277.1"/>
    </source>
</evidence>
<protein>
    <submittedName>
        <fullName evidence="2">CSON012132 protein</fullName>
    </submittedName>
</protein>
<dbReference type="EMBL" id="UFQS01000557">
    <property type="protein sequence ID" value="SSX04914.1"/>
    <property type="molecule type" value="Genomic_DNA"/>
</dbReference>
<dbReference type="PROSITE" id="PS50835">
    <property type="entry name" value="IG_LIKE"/>
    <property type="match status" value="1"/>
</dbReference>
<dbReference type="InterPro" id="IPR036179">
    <property type="entry name" value="Ig-like_dom_sf"/>
</dbReference>